<reference evidence="8 9" key="1">
    <citation type="submission" date="2019-08" db="EMBL/GenBank/DDBJ databases">
        <title>Deep-cultivation of Planctomycetes and their phenomic and genomic characterization uncovers novel biology.</title>
        <authorList>
            <person name="Wiegand S."/>
            <person name="Jogler M."/>
            <person name="Boedeker C."/>
            <person name="Pinto D."/>
            <person name="Vollmers J."/>
            <person name="Rivas-Marin E."/>
            <person name="Kohn T."/>
            <person name="Peeters S.H."/>
            <person name="Heuer A."/>
            <person name="Rast P."/>
            <person name="Oberbeckmann S."/>
            <person name="Bunk B."/>
            <person name="Jeske O."/>
            <person name="Meyerdierks A."/>
            <person name="Storesund J.E."/>
            <person name="Kallscheuer N."/>
            <person name="Luecker S."/>
            <person name="Lage O.M."/>
            <person name="Pohl T."/>
            <person name="Merkel B.J."/>
            <person name="Hornburger P."/>
            <person name="Mueller R.-W."/>
            <person name="Bruemmer F."/>
            <person name="Labrenz M."/>
            <person name="Spormann A.M."/>
            <person name="Op den Camp H."/>
            <person name="Overmann J."/>
            <person name="Amann R."/>
            <person name="Jetten M.S.M."/>
            <person name="Mascher T."/>
            <person name="Medema M.H."/>
            <person name="Devos D.P."/>
            <person name="Kaster A.-K."/>
            <person name="Ovreas L."/>
            <person name="Rohde M."/>
            <person name="Galperin M.Y."/>
            <person name="Jogler C."/>
        </authorList>
    </citation>
    <scope>NUCLEOTIDE SEQUENCE [LARGE SCALE GENOMIC DNA]</scope>
    <source>
        <strain evidence="8 9">FC18</strain>
    </source>
</reference>
<proteinExistence type="inferred from homology"/>
<organism evidence="8 9">
    <name type="scientific">Mariniblastus fucicola</name>
    <dbReference type="NCBI Taxonomy" id="980251"/>
    <lineage>
        <taxon>Bacteria</taxon>
        <taxon>Pseudomonadati</taxon>
        <taxon>Planctomycetota</taxon>
        <taxon>Planctomycetia</taxon>
        <taxon>Pirellulales</taxon>
        <taxon>Pirellulaceae</taxon>
        <taxon>Mariniblastus</taxon>
    </lineage>
</organism>
<evidence type="ECO:0000256" key="1">
    <source>
        <dbReference type="ARBA" id="ARBA00008779"/>
    </source>
</evidence>
<dbReference type="OrthoDB" id="237120at2"/>
<dbReference type="Gene3D" id="3.40.720.10">
    <property type="entry name" value="Alkaline Phosphatase, subunit A"/>
    <property type="match status" value="1"/>
</dbReference>
<keyword evidence="4" id="KW-0325">Glycoprotein</keyword>
<dbReference type="STRING" id="980251.GCA_001642875_04750"/>
<keyword evidence="3 8" id="KW-0378">Hydrolase</keyword>
<sequence length="527" mass="60431" precursor="true">MSRALLCSLCCAVAGTLLCFTASQAHANDVVPVPDNVEPVKIKGAKPRNVVFILSDDHRYDAMSFMGHQFAETPHMDAMARNGVHMKNAFVTTSLCSPSRASILTGLYTFRHRVIDNQRLVPEGTQFFPQYLQKAGYKTGYVGKWHMGGHHDDPRPGFDYWVSFKGQGFYLPPGPNYTLNVNGERVKQDGYITTLLTKYAMDFLEQQKDSDEPFFLYLSHKAVHANFTPEEKYNDRFANKPFDRPASEKELTENNLNRPRWLLDQRNSWHGVDFPYHSALNIEKYYKRYCESLCSVDDSVGAVMDQLKKMGIHDETLVIYMGDNGFMFGEHGLIDKRVAYETSIRVPMLVQCPELFEGGSTVEKMVANIDIAPTVMEAMGLEKPPHMDGDSFVSLTQGKDVPWRDYFLYAYYWEKNFPQSPTVFSLRSDKYKYTTYYGLWDTDEFFDIQADPMEQNNLIRSREHQARKKEMEDRLYSMMEELGGMDIPLNAPRGSSQNKRLKTRKGDKAADFPSDMVLEKPVNKNAN</sequence>
<evidence type="ECO:0000313" key="9">
    <source>
        <dbReference type="Proteomes" id="UP000322214"/>
    </source>
</evidence>
<evidence type="ECO:0000259" key="7">
    <source>
        <dbReference type="Pfam" id="PF00884"/>
    </source>
</evidence>
<dbReference type="EC" id="3.1.6.1" evidence="8"/>
<evidence type="ECO:0000256" key="3">
    <source>
        <dbReference type="ARBA" id="ARBA00022801"/>
    </source>
</evidence>
<evidence type="ECO:0000256" key="5">
    <source>
        <dbReference type="SAM" id="MobiDB-lite"/>
    </source>
</evidence>
<feature type="chain" id="PRO_5022970945" evidence="6">
    <location>
        <begin position="28"/>
        <end position="527"/>
    </location>
</feature>
<accession>A0A5B9PCA7</accession>
<feature type="compositionally biased region" description="Basic and acidic residues" evidence="5">
    <location>
        <begin position="517"/>
        <end position="527"/>
    </location>
</feature>
<dbReference type="InterPro" id="IPR017850">
    <property type="entry name" value="Alkaline_phosphatase_core_sf"/>
</dbReference>
<dbReference type="Proteomes" id="UP000322214">
    <property type="component" value="Chromosome"/>
</dbReference>
<dbReference type="RefSeq" id="WP_075086426.1">
    <property type="nucleotide sequence ID" value="NZ_CP042912.1"/>
</dbReference>
<evidence type="ECO:0000256" key="4">
    <source>
        <dbReference type="ARBA" id="ARBA00023180"/>
    </source>
</evidence>
<name>A0A5B9PCA7_9BACT</name>
<comment type="similarity">
    <text evidence="1">Belongs to the sulfatase family.</text>
</comment>
<feature type="domain" description="Sulfatase N-terminal" evidence="7">
    <location>
        <begin position="48"/>
        <end position="380"/>
    </location>
</feature>
<feature type="region of interest" description="Disordered" evidence="5">
    <location>
        <begin position="486"/>
        <end position="527"/>
    </location>
</feature>
<gene>
    <name evidence="8" type="ORF">MFFC18_24450</name>
</gene>
<evidence type="ECO:0000256" key="2">
    <source>
        <dbReference type="ARBA" id="ARBA00022729"/>
    </source>
</evidence>
<keyword evidence="2 6" id="KW-0732">Signal</keyword>
<dbReference type="SUPFAM" id="SSF53649">
    <property type="entry name" value="Alkaline phosphatase-like"/>
    <property type="match status" value="1"/>
</dbReference>
<dbReference type="PANTHER" id="PTHR43108">
    <property type="entry name" value="N-ACETYLGLUCOSAMINE-6-SULFATASE FAMILY MEMBER"/>
    <property type="match status" value="1"/>
</dbReference>
<dbReference type="KEGG" id="mff:MFFC18_24450"/>
<dbReference type="CDD" id="cd16031">
    <property type="entry name" value="G6S_like"/>
    <property type="match status" value="1"/>
</dbReference>
<dbReference type="InterPro" id="IPR024607">
    <property type="entry name" value="Sulfatase_CS"/>
</dbReference>
<dbReference type="PROSITE" id="PS00523">
    <property type="entry name" value="SULFATASE_1"/>
    <property type="match status" value="1"/>
</dbReference>
<dbReference type="GO" id="GO:0004065">
    <property type="term" value="F:arylsulfatase activity"/>
    <property type="evidence" value="ECO:0007669"/>
    <property type="project" value="UniProtKB-EC"/>
</dbReference>
<dbReference type="PROSITE" id="PS00149">
    <property type="entry name" value="SULFATASE_2"/>
    <property type="match status" value="1"/>
</dbReference>
<keyword evidence="9" id="KW-1185">Reference proteome</keyword>
<evidence type="ECO:0000256" key="6">
    <source>
        <dbReference type="SAM" id="SignalP"/>
    </source>
</evidence>
<feature type="signal peptide" evidence="6">
    <location>
        <begin position="1"/>
        <end position="27"/>
    </location>
</feature>
<dbReference type="PANTHER" id="PTHR43108:SF8">
    <property type="entry name" value="SD21168P"/>
    <property type="match status" value="1"/>
</dbReference>
<dbReference type="Pfam" id="PF00884">
    <property type="entry name" value="Sulfatase"/>
    <property type="match status" value="1"/>
</dbReference>
<protein>
    <submittedName>
        <fullName evidence="8">Arylsulfatase</fullName>
        <ecNumber evidence="8">3.1.6.1</ecNumber>
    </submittedName>
</protein>
<dbReference type="EMBL" id="CP042912">
    <property type="protein sequence ID" value="QEG22562.1"/>
    <property type="molecule type" value="Genomic_DNA"/>
</dbReference>
<dbReference type="AlphaFoldDB" id="A0A5B9PCA7"/>
<evidence type="ECO:0000313" key="8">
    <source>
        <dbReference type="EMBL" id="QEG22562.1"/>
    </source>
</evidence>
<dbReference type="InterPro" id="IPR000917">
    <property type="entry name" value="Sulfatase_N"/>
</dbReference>